<comment type="caution">
    <text evidence="2">The sequence shown here is derived from an EMBL/GenBank/DDBJ whole genome shotgun (WGS) entry which is preliminary data.</text>
</comment>
<feature type="region of interest" description="Disordered" evidence="1">
    <location>
        <begin position="596"/>
        <end position="665"/>
    </location>
</feature>
<feature type="compositionally biased region" description="Low complexity" evidence="1">
    <location>
        <begin position="275"/>
        <end position="291"/>
    </location>
</feature>
<organism evidence="2 3">
    <name type="scientific">Staphylotrichum tortipilum</name>
    <dbReference type="NCBI Taxonomy" id="2831512"/>
    <lineage>
        <taxon>Eukaryota</taxon>
        <taxon>Fungi</taxon>
        <taxon>Dikarya</taxon>
        <taxon>Ascomycota</taxon>
        <taxon>Pezizomycotina</taxon>
        <taxon>Sordariomycetes</taxon>
        <taxon>Sordariomycetidae</taxon>
        <taxon>Sordariales</taxon>
        <taxon>Chaetomiaceae</taxon>
        <taxon>Staphylotrichum</taxon>
    </lineage>
</organism>
<reference evidence="2" key="2">
    <citation type="submission" date="2023-05" db="EMBL/GenBank/DDBJ databases">
        <authorList>
            <consortium name="Lawrence Berkeley National Laboratory"/>
            <person name="Steindorff A."/>
            <person name="Hensen N."/>
            <person name="Bonometti L."/>
            <person name="Westerberg I."/>
            <person name="Brannstrom I.O."/>
            <person name="Guillou S."/>
            <person name="Cros-Aarteil S."/>
            <person name="Calhoun S."/>
            <person name="Haridas S."/>
            <person name="Kuo A."/>
            <person name="Mondo S."/>
            <person name="Pangilinan J."/>
            <person name="Riley R."/>
            <person name="Labutti K."/>
            <person name="Andreopoulos B."/>
            <person name="Lipzen A."/>
            <person name="Chen C."/>
            <person name="Yanf M."/>
            <person name="Daum C."/>
            <person name="Ng V."/>
            <person name="Clum A."/>
            <person name="Ohm R."/>
            <person name="Martin F."/>
            <person name="Silar P."/>
            <person name="Natvig D."/>
            <person name="Lalanne C."/>
            <person name="Gautier V."/>
            <person name="Ament-Velasquez S.L."/>
            <person name="Kruys A."/>
            <person name="Hutchinson M.I."/>
            <person name="Powell A.J."/>
            <person name="Barry K."/>
            <person name="Miller A.N."/>
            <person name="Grigoriev I.V."/>
            <person name="Debuchy R."/>
            <person name="Gladieux P."/>
            <person name="Thoren M.H."/>
            <person name="Johannesson H."/>
        </authorList>
    </citation>
    <scope>NUCLEOTIDE SEQUENCE</scope>
    <source>
        <strain evidence="2">CBS 103.79</strain>
    </source>
</reference>
<feature type="compositionally biased region" description="Low complexity" evidence="1">
    <location>
        <begin position="422"/>
        <end position="434"/>
    </location>
</feature>
<feature type="region of interest" description="Disordered" evidence="1">
    <location>
        <begin position="126"/>
        <end position="562"/>
    </location>
</feature>
<gene>
    <name evidence="2" type="ORF">C8A05DRAFT_12517</name>
</gene>
<evidence type="ECO:0000313" key="3">
    <source>
        <dbReference type="Proteomes" id="UP001303889"/>
    </source>
</evidence>
<evidence type="ECO:0000313" key="2">
    <source>
        <dbReference type="EMBL" id="KAK3905662.1"/>
    </source>
</evidence>
<feature type="compositionally biased region" description="Polar residues" evidence="1">
    <location>
        <begin position="484"/>
        <end position="498"/>
    </location>
</feature>
<feature type="compositionally biased region" description="Polar residues" evidence="1">
    <location>
        <begin position="444"/>
        <end position="463"/>
    </location>
</feature>
<feature type="compositionally biased region" description="Polar residues" evidence="1">
    <location>
        <begin position="11"/>
        <end position="22"/>
    </location>
</feature>
<evidence type="ECO:0000256" key="1">
    <source>
        <dbReference type="SAM" id="MobiDB-lite"/>
    </source>
</evidence>
<proteinExistence type="predicted"/>
<feature type="compositionally biased region" description="Basic and acidic residues" evidence="1">
    <location>
        <begin position="337"/>
        <end position="354"/>
    </location>
</feature>
<name>A0AAN6MRF1_9PEZI</name>
<sequence length="764" mass="82613">MWDRLKIVPHNNGTSAGQQQGQVVGHPLDDDRIRVGLGLGYGGLNAAKGYSYSIKGGPAPSRPPREFLELQNESAPAVKEAPLRSTTSRLKVRTANFRTAASAHPDDSHHKTSNYTANLATRHGYRYGGADGISPPSSPEPDPRGAARLVAGDVSPIDEDEGPPYARRGGLPTTDNARLGRLGQDSRQGTQGSAQPRKVSGSNIPSMRRERRRQSDAATRGPTPTQQRPPPPQQTRNPHVAEGARWDPLTGEQNGSSRGRPSHGNPADNASQLWSTSASSPQTSPSAAPPSFGDRVRRIAKKATAARDGNTDPATGAFMSSRPGWRGASGRSAIVDPVHDTREVAPLRIPEKSSRRNIPGIGSKPNATSAGAGGPDASVRRGQTPPISPPPSETPLGRPPAATQTQPPLAQRYPSPPLSGNPVKADAPAVAAARDLVRDGPYGFSTQPSLNNFVAPSPELSNQVRRKPPPVHTNYQQHHHQHQESVSSIYSQQTEVQQPSPPLHFPDTARPGAVSLGQQPQDEEPYVQPPSRFSVTTYATSNTGTTRDDLDDPIDGDQPPVPALPANYQHFAHNRPPSDHSPVTSPVDQFMTSPFSTTATTTHHNHTFPTTTTSSRDNNAPTMLLNHPALLRAQTTDRPPSRGSLSDMNKTLPPAPPEQSAGEAQDRVGMLNAQLRALGNRRININRSIQQMTELMPTDKLMNSAEVVLKRESEKKKVEALRVELADVQREEYELGLKLHRAYKRLDREAEWEPTTLWVRRVTG</sequence>
<dbReference type="PANTHER" id="PTHR42023:SF1">
    <property type="entry name" value="BHLH DOMAIN-CONTAINING PROTEIN"/>
    <property type="match status" value="1"/>
</dbReference>
<dbReference type="PANTHER" id="PTHR42023">
    <property type="entry name" value="BHLH DOMAIN-CONTAINING PROTEIN"/>
    <property type="match status" value="1"/>
</dbReference>
<feature type="compositionally biased region" description="Polar residues" evidence="1">
    <location>
        <begin position="531"/>
        <end position="545"/>
    </location>
</feature>
<feature type="compositionally biased region" description="Polar residues" evidence="1">
    <location>
        <begin position="633"/>
        <end position="649"/>
    </location>
</feature>
<reference evidence="2" key="1">
    <citation type="journal article" date="2023" name="Mol. Phylogenet. Evol.">
        <title>Genome-scale phylogeny and comparative genomics of the fungal order Sordariales.</title>
        <authorList>
            <person name="Hensen N."/>
            <person name="Bonometti L."/>
            <person name="Westerberg I."/>
            <person name="Brannstrom I.O."/>
            <person name="Guillou S."/>
            <person name="Cros-Aarteil S."/>
            <person name="Calhoun S."/>
            <person name="Haridas S."/>
            <person name="Kuo A."/>
            <person name="Mondo S."/>
            <person name="Pangilinan J."/>
            <person name="Riley R."/>
            <person name="LaButti K."/>
            <person name="Andreopoulos B."/>
            <person name="Lipzen A."/>
            <person name="Chen C."/>
            <person name="Yan M."/>
            <person name="Daum C."/>
            <person name="Ng V."/>
            <person name="Clum A."/>
            <person name="Steindorff A."/>
            <person name="Ohm R.A."/>
            <person name="Martin F."/>
            <person name="Silar P."/>
            <person name="Natvig D.O."/>
            <person name="Lalanne C."/>
            <person name="Gautier V."/>
            <person name="Ament-Velasquez S.L."/>
            <person name="Kruys A."/>
            <person name="Hutchinson M.I."/>
            <person name="Powell A.J."/>
            <person name="Barry K."/>
            <person name="Miller A.N."/>
            <person name="Grigoriev I.V."/>
            <person name="Debuchy R."/>
            <person name="Gladieux P."/>
            <person name="Hiltunen Thoren M."/>
            <person name="Johannesson H."/>
        </authorList>
    </citation>
    <scope>NUCLEOTIDE SEQUENCE</scope>
    <source>
        <strain evidence="2">CBS 103.79</strain>
    </source>
</reference>
<dbReference type="EMBL" id="MU855350">
    <property type="protein sequence ID" value="KAK3905662.1"/>
    <property type="molecule type" value="Genomic_DNA"/>
</dbReference>
<feature type="region of interest" description="Disordered" evidence="1">
    <location>
        <begin position="1"/>
        <end position="22"/>
    </location>
</feature>
<feature type="compositionally biased region" description="Low complexity" evidence="1">
    <location>
        <begin position="596"/>
        <end position="615"/>
    </location>
</feature>
<dbReference type="AlphaFoldDB" id="A0AAN6MRF1"/>
<protein>
    <submittedName>
        <fullName evidence="2">Uncharacterized protein</fullName>
    </submittedName>
</protein>
<dbReference type="Proteomes" id="UP001303889">
    <property type="component" value="Unassembled WGS sequence"/>
</dbReference>
<feature type="compositionally biased region" description="Polar residues" evidence="1">
    <location>
        <begin position="185"/>
        <end position="205"/>
    </location>
</feature>
<keyword evidence="3" id="KW-1185">Reference proteome</keyword>
<feature type="compositionally biased region" description="Low complexity" evidence="1">
    <location>
        <begin position="399"/>
        <end position="408"/>
    </location>
</feature>
<accession>A0AAN6MRF1</accession>